<dbReference type="Pfam" id="PF00743">
    <property type="entry name" value="FMO-like"/>
    <property type="match status" value="1"/>
</dbReference>
<dbReference type="InterPro" id="IPR036188">
    <property type="entry name" value="FAD/NAD-bd_sf"/>
</dbReference>
<dbReference type="RefSeq" id="XP_008020587.1">
    <property type="nucleotide sequence ID" value="XM_008022396.1"/>
</dbReference>
<dbReference type="PRINTS" id="PR00370">
    <property type="entry name" value="FMOXYGENASE"/>
</dbReference>
<organism evidence="7 8">
    <name type="scientific">Exserohilum turcicum (strain 28A)</name>
    <name type="common">Northern leaf blight fungus</name>
    <name type="synonym">Setosphaeria turcica</name>
    <dbReference type="NCBI Taxonomy" id="671987"/>
    <lineage>
        <taxon>Eukaryota</taxon>
        <taxon>Fungi</taxon>
        <taxon>Dikarya</taxon>
        <taxon>Ascomycota</taxon>
        <taxon>Pezizomycotina</taxon>
        <taxon>Dothideomycetes</taxon>
        <taxon>Pleosporomycetidae</taxon>
        <taxon>Pleosporales</taxon>
        <taxon>Pleosporineae</taxon>
        <taxon>Pleosporaceae</taxon>
        <taxon>Exserohilum</taxon>
    </lineage>
</organism>
<dbReference type="OrthoDB" id="66881at2759"/>
<evidence type="ECO:0000256" key="3">
    <source>
        <dbReference type="ARBA" id="ARBA00022827"/>
    </source>
</evidence>
<protein>
    <recommendedName>
        <fullName evidence="9">Flavin-containing monooxygenase</fullName>
    </recommendedName>
</protein>
<dbReference type="InterPro" id="IPR000960">
    <property type="entry name" value="Flavin_mOase"/>
</dbReference>
<evidence type="ECO:0000256" key="4">
    <source>
        <dbReference type="ARBA" id="ARBA00022857"/>
    </source>
</evidence>
<dbReference type="InterPro" id="IPR050346">
    <property type="entry name" value="FMO-like"/>
</dbReference>
<name>R0KQM0_EXST2</name>
<dbReference type="GO" id="GO:0004499">
    <property type="term" value="F:N,N-dimethylaniline monooxygenase activity"/>
    <property type="evidence" value="ECO:0007669"/>
    <property type="project" value="InterPro"/>
</dbReference>
<feature type="compositionally biased region" description="Acidic residues" evidence="6">
    <location>
        <begin position="761"/>
        <end position="774"/>
    </location>
</feature>
<dbReference type="Gene3D" id="3.50.50.60">
    <property type="entry name" value="FAD/NAD(P)-binding domain"/>
    <property type="match status" value="1"/>
</dbReference>
<evidence type="ECO:0000256" key="6">
    <source>
        <dbReference type="SAM" id="MobiDB-lite"/>
    </source>
</evidence>
<dbReference type="GO" id="GO:0050660">
    <property type="term" value="F:flavin adenine dinucleotide binding"/>
    <property type="evidence" value="ECO:0007669"/>
    <property type="project" value="InterPro"/>
</dbReference>
<reference evidence="7 8" key="2">
    <citation type="journal article" date="2013" name="PLoS Genet.">
        <title>Comparative genome structure, secondary metabolite, and effector coding capacity across Cochliobolus pathogens.</title>
        <authorList>
            <person name="Condon B.J."/>
            <person name="Leng Y."/>
            <person name="Wu D."/>
            <person name="Bushley K.E."/>
            <person name="Ohm R.A."/>
            <person name="Otillar R."/>
            <person name="Martin J."/>
            <person name="Schackwitz W."/>
            <person name="Grimwood J."/>
            <person name="MohdZainudin N."/>
            <person name="Xue C."/>
            <person name="Wang R."/>
            <person name="Manning V.A."/>
            <person name="Dhillon B."/>
            <person name="Tu Z.J."/>
            <person name="Steffenson B.J."/>
            <person name="Salamov A."/>
            <person name="Sun H."/>
            <person name="Lowry S."/>
            <person name="LaButti K."/>
            <person name="Han J."/>
            <person name="Copeland A."/>
            <person name="Lindquist E."/>
            <person name="Barry K."/>
            <person name="Schmutz J."/>
            <person name="Baker S.E."/>
            <person name="Ciuffetti L.M."/>
            <person name="Grigoriev I.V."/>
            <person name="Zhong S."/>
            <person name="Turgeon B.G."/>
        </authorList>
    </citation>
    <scope>NUCLEOTIDE SEQUENCE [LARGE SCALE GENOMIC DNA]</scope>
    <source>
        <strain evidence="8">28A</strain>
    </source>
</reference>
<dbReference type="HOGENOM" id="CLU_352720_0_0_1"/>
<feature type="region of interest" description="Disordered" evidence="6">
    <location>
        <begin position="761"/>
        <end position="797"/>
    </location>
</feature>
<keyword evidence="2" id="KW-0285">Flavoprotein</keyword>
<comment type="similarity">
    <text evidence="1">Belongs to the FMO family.</text>
</comment>
<dbReference type="GO" id="GO:0050661">
    <property type="term" value="F:NADP binding"/>
    <property type="evidence" value="ECO:0007669"/>
    <property type="project" value="InterPro"/>
</dbReference>
<dbReference type="Gene3D" id="3.90.1590.10">
    <property type="entry name" value="glutathione-dependent formaldehyde- activating enzyme (gfa)"/>
    <property type="match status" value="1"/>
</dbReference>
<evidence type="ECO:0000256" key="1">
    <source>
        <dbReference type="ARBA" id="ARBA00009183"/>
    </source>
</evidence>
<dbReference type="Proteomes" id="UP000016935">
    <property type="component" value="Unassembled WGS sequence"/>
</dbReference>
<keyword evidence="5" id="KW-0560">Oxidoreductase</keyword>
<evidence type="ECO:0008006" key="9">
    <source>
        <dbReference type="Google" id="ProtNLM"/>
    </source>
</evidence>
<proteinExistence type="inferred from homology"/>
<keyword evidence="8" id="KW-1185">Reference proteome</keyword>
<evidence type="ECO:0000256" key="5">
    <source>
        <dbReference type="ARBA" id="ARBA00023002"/>
    </source>
</evidence>
<feature type="region of interest" description="Disordered" evidence="6">
    <location>
        <begin position="689"/>
        <end position="727"/>
    </location>
</feature>
<keyword evidence="3" id="KW-0274">FAD</keyword>
<dbReference type="PANTHER" id="PTHR23023">
    <property type="entry name" value="DIMETHYLANILINE MONOOXYGENASE"/>
    <property type="match status" value="1"/>
</dbReference>
<reference evidence="7 8" key="1">
    <citation type="journal article" date="2012" name="PLoS Pathog.">
        <title>Diverse lifestyles and strategies of plant pathogenesis encoded in the genomes of eighteen Dothideomycetes fungi.</title>
        <authorList>
            <person name="Ohm R.A."/>
            <person name="Feau N."/>
            <person name="Henrissat B."/>
            <person name="Schoch C.L."/>
            <person name="Horwitz B.A."/>
            <person name="Barry K.W."/>
            <person name="Condon B.J."/>
            <person name="Copeland A.C."/>
            <person name="Dhillon B."/>
            <person name="Glaser F."/>
            <person name="Hesse C.N."/>
            <person name="Kosti I."/>
            <person name="LaButti K."/>
            <person name="Lindquist E.A."/>
            <person name="Lucas S."/>
            <person name="Salamov A.A."/>
            <person name="Bradshaw R.E."/>
            <person name="Ciuffetti L."/>
            <person name="Hamelin R.C."/>
            <person name="Kema G.H.J."/>
            <person name="Lawrence C."/>
            <person name="Scott J.A."/>
            <person name="Spatafora J.W."/>
            <person name="Turgeon B.G."/>
            <person name="de Wit P.J.G.M."/>
            <person name="Zhong S."/>
            <person name="Goodwin S.B."/>
            <person name="Grigoriev I.V."/>
        </authorList>
    </citation>
    <scope>NUCLEOTIDE SEQUENCE [LARGE SCALE GENOMIC DNA]</scope>
    <source>
        <strain evidence="8">28A</strain>
    </source>
</reference>
<dbReference type="InterPro" id="IPR020946">
    <property type="entry name" value="Flavin_mOase-like"/>
</dbReference>
<accession>R0KQM0</accession>
<evidence type="ECO:0000313" key="7">
    <source>
        <dbReference type="EMBL" id="EOA91314.1"/>
    </source>
</evidence>
<feature type="compositionally biased region" description="Polar residues" evidence="6">
    <location>
        <begin position="707"/>
        <end position="721"/>
    </location>
</feature>
<gene>
    <name evidence="7" type="ORF">SETTUDRAFT_177909</name>
</gene>
<dbReference type="eggNOG" id="KOG1399">
    <property type="taxonomic scope" value="Eukaryota"/>
</dbReference>
<dbReference type="SUPFAM" id="SSF51905">
    <property type="entry name" value="FAD/NAD(P)-binding domain"/>
    <property type="match status" value="2"/>
</dbReference>
<evidence type="ECO:0000256" key="2">
    <source>
        <dbReference type="ARBA" id="ARBA00022630"/>
    </source>
</evidence>
<dbReference type="AlphaFoldDB" id="R0KQM0"/>
<sequence>MAESTTVAVIGLGPGGLAALKNLREEGFNAIGFDRNGYVGGLWQYSTQEQTSVMETTVVNISKERACFTDFAFPDHVPSHPTAPQVQQYLIAYMEHFKLQPYLRLGVCIHQLTFDEEQQRWVVAIEGQGKQYFDKVVIANGGMVAKANMPAIEGIEKFRGTSMHSQAFKQPKDFEGKRVMVVGFSNSAADTATQLVGHAAKVYVAHRHGARIIPRCFDGVPLDHPYSLRIFTIQSLITRFFPRLGDRLLDRVFKQMQDRSFHTRPEWRLEPAGKVPLISDSLVSCLEEGSVLSVAGIRRVLSETKVELQDGTSVEVDAIVWCTGYKSDFSMVEPRFDPTCHPQRWLEAPGSNGKSLFRLYLNVFSLEKPDSLAFLGNVHFALGGFQIFDMASMAVAQVWANKSALPGRLAMKAAVDKHHEWLADQAHDSPNLSPGMCDAGVWVKAMDSLAGTGVHDYLGYGWKGWLFWLRERKLCNLIMGGIWSPHIHRLFEGKRKCWEDHDPMAATVTAQRGHCTACSCIYCRPPNHSTLGLANSWGRRNHNRLQQLRLLSTRSPAPALNHTLHGSCACGRNRYVIEIPPQQVRLAELRYDNTPSSRYHAASPLTLWLRVPLPWYTSATFAQFPDETRLSIKRNFESPFASHTRRQFCGYCGTQLSSWNERTRDEAEHISLTVGSLLDEDQELLSHLGFLPSSDSSDDETAPAGPSRTTASRTVARSGPQSRGAPWFEEIVRNTRLGRFKQQRGAHTDNGVHVEWEVTEWTEGDVLDADDDEGTATPSKRKIGDIDDAEDTEMRSA</sequence>
<dbReference type="GeneID" id="19401567"/>
<keyword evidence="4" id="KW-0521">NADP</keyword>
<evidence type="ECO:0000313" key="8">
    <source>
        <dbReference type="Proteomes" id="UP000016935"/>
    </source>
</evidence>
<dbReference type="EMBL" id="KB908481">
    <property type="protein sequence ID" value="EOA91314.1"/>
    <property type="molecule type" value="Genomic_DNA"/>
</dbReference>